<proteinExistence type="predicted"/>
<feature type="transmembrane region" description="Helical" evidence="1">
    <location>
        <begin position="85"/>
        <end position="105"/>
    </location>
</feature>
<gene>
    <name evidence="2" type="ORF">GOMPHAMPRED_007827</name>
</gene>
<evidence type="ECO:0000256" key="1">
    <source>
        <dbReference type="SAM" id="Phobius"/>
    </source>
</evidence>
<keyword evidence="1" id="KW-0812">Transmembrane</keyword>
<dbReference type="PANTHER" id="PTHR42029:SF3">
    <property type="entry name" value="AN04G07800"/>
    <property type="match status" value="1"/>
</dbReference>
<dbReference type="PANTHER" id="PTHR42029">
    <property type="entry name" value="AN04G07800"/>
    <property type="match status" value="1"/>
</dbReference>
<comment type="caution">
    <text evidence="2">The sequence shown here is derived from an EMBL/GenBank/DDBJ whole genome shotgun (WGS) entry which is preliminary data.</text>
</comment>
<feature type="transmembrane region" description="Helical" evidence="1">
    <location>
        <begin position="36"/>
        <end position="53"/>
    </location>
</feature>
<keyword evidence="3" id="KW-1185">Reference proteome</keyword>
<reference evidence="2" key="1">
    <citation type="submission" date="2021-03" db="EMBL/GenBank/DDBJ databases">
        <authorList>
            <person name="Tagirdzhanova G."/>
        </authorList>
    </citation>
    <scope>NUCLEOTIDE SEQUENCE</scope>
</reference>
<protein>
    <submittedName>
        <fullName evidence="2">Uncharacterized protein</fullName>
    </submittedName>
</protein>
<evidence type="ECO:0000313" key="2">
    <source>
        <dbReference type="EMBL" id="CAF9913211.1"/>
    </source>
</evidence>
<keyword evidence="1" id="KW-0472">Membrane</keyword>
<feature type="transmembrane region" description="Helical" evidence="1">
    <location>
        <begin position="195"/>
        <end position="218"/>
    </location>
</feature>
<accession>A0A8H3ETK2</accession>
<sequence>MAPINDNSHMVWLEKRAHGKSAIPVAGLILEAWGEGFQVGSLVILILIVLCNYKRRILLHKLILIEMVLALFHGTFIFLDDPSYGWYLSATATLLFISYQVHNYVSYLKIQAFMPRWGRWTYLISLAIVQPYWIVEAWDNFEYFNMDSNLNVYTRPWEALARDPWWIFTTVFLFYKIKVGYEFTVRNLFKASPRFGIMTICMVFSIAFLLADVIVTAASLTLDAGINPWWRLALVFKCASDTIFLDDFKSVLDAIISKRFRRFRSDGQAELEHSSGPHASRKRSASAAGAHVISSLWKNPKHNKPVSEHIELGNQQREGSSDAILQELPSFPHATVTFERKIAHEEDAAWKDKPSYNCSVSANRG</sequence>
<dbReference type="AlphaFoldDB" id="A0A8H3ETK2"/>
<feature type="transmembrane region" description="Helical" evidence="1">
    <location>
        <begin position="62"/>
        <end position="79"/>
    </location>
</feature>
<evidence type="ECO:0000313" key="3">
    <source>
        <dbReference type="Proteomes" id="UP000664169"/>
    </source>
</evidence>
<dbReference type="OrthoDB" id="5420247at2759"/>
<dbReference type="Proteomes" id="UP000664169">
    <property type="component" value="Unassembled WGS sequence"/>
</dbReference>
<organism evidence="2 3">
    <name type="scientific">Gomphillus americanus</name>
    <dbReference type="NCBI Taxonomy" id="1940652"/>
    <lineage>
        <taxon>Eukaryota</taxon>
        <taxon>Fungi</taxon>
        <taxon>Dikarya</taxon>
        <taxon>Ascomycota</taxon>
        <taxon>Pezizomycotina</taxon>
        <taxon>Lecanoromycetes</taxon>
        <taxon>OSLEUM clade</taxon>
        <taxon>Ostropomycetidae</taxon>
        <taxon>Ostropales</taxon>
        <taxon>Graphidaceae</taxon>
        <taxon>Gomphilloideae</taxon>
        <taxon>Gomphillus</taxon>
    </lineage>
</organism>
<dbReference type="EMBL" id="CAJPDQ010000008">
    <property type="protein sequence ID" value="CAF9913211.1"/>
    <property type="molecule type" value="Genomic_DNA"/>
</dbReference>
<name>A0A8H3ETK2_9LECA</name>
<keyword evidence="1" id="KW-1133">Transmembrane helix</keyword>